<sequence length="78" mass="8609">MLLARTTPCKHKITAHEPSQRPRRHINEHSASIIVASASPRMTSPGFSRSTTAQRILATAQAGSRSTAVGDRSWTKWR</sequence>
<accession>A0A0A8XYU9</accession>
<name>A0A0A8XYU9_ARUDO</name>
<reference evidence="2" key="2">
    <citation type="journal article" date="2015" name="Data Brief">
        <title>Shoot transcriptome of the giant reed, Arundo donax.</title>
        <authorList>
            <person name="Barrero R.A."/>
            <person name="Guerrero F.D."/>
            <person name="Moolhuijzen P."/>
            <person name="Goolsby J.A."/>
            <person name="Tidwell J."/>
            <person name="Bellgard S.E."/>
            <person name="Bellgard M.I."/>
        </authorList>
    </citation>
    <scope>NUCLEOTIDE SEQUENCE</scope>
    <source>
        <tissue evidence="2">Shoot tissue taken approximately 20 cm above the soil surface</tissue>
    </source>
</reference>
<reference evidence="2" key="1">
    <citation type="submission" date="2014-09" db="EMBL/GenBank/DDBJ databases">
        <authorList>
            <person name="Magalhaes I.L.F."/>
            <person name="Oliveira U."/>
            <person name="Santos F.R."/>
            <person name="Vidigal T.H.D.A."/>
            <person name="Brescovit A.D."/>
            <person name="Santos A.J."/>
        </authorList>
    </citation>
    <scope>NUCLEOTIDE SEQUENCE</scope>
    <source>
        <tissue evidence="2">Shoot tissue taken approximately 20 cm above the soil surface</tissue>
    </source>
</reference>
<proteinExistence type="predicted"/>
<evidence type="ECO:0000313" key="2">
    <source>
        <dbReference type="EMBL" id="JAD17850.1"/>
    </source>
</evidence>
<organism evidence="2">
    <name type="scientific">Arundo donax</name>
    <name type="common">Giant reed</name>
    <name type="synonym">Donax arundinaceus</name>
    <dbReference type="NCBI Taxonomy" id="35708"/>
    <lineage>
        <taxon>Eukaryota</taxon>
        <taxon>Viridiplantae</taxon>
        <taxon>Streptophyta</taxon>
        <taxon>Embryophyta</taxon>
        <taxon>Tracheophyta</taxon>
        <taxon>Spermatophyta</taxon>
        <taxon>Magnoliopsida</taxon>
        <taxon>Liliopsida</taxon>
        <taxon>Poales</taxon>
        <taxon>Poaceae</taxon>
        <taxon>PACMAD clade</taxon>
        <taxon>Arundinoideae</taxon>
        <taxon>Arundineae</taxon>
        <taxon>Arundo</taxon>
    </lineage>
</organism>
<dbReference type="AlphaFoldDB" id="A0A0A8XYU9"/>
<dbReference type="EMBL" id="GBRH01280045">
    <property type="protein sequence ID" value="JAD17850.1"/>
    <property type="molecule type" value="Transcribed_RNA"/>
</dbReference>
<feature type="region of interest" description="Disordered" evidence="1">
    <location>
        <begin position="58"/>
        <end position="78"/>
    </location>
</feature>
<protein>
    <submittedName>
        <fullName evidence="2">Uncharacterized protein</fullName>
    </submittedName>
</protein>
<evidence type="ECO:0000256" key="1">
    <source>
        <dbReference type="SAM" id="MobiDB-lite"/>
    </source>
</evidence>